<evidence type="ECO:0000313" key="1">
    <source>
        <dbReference type="EMBL" id="MPC19254.1"/>
    </source>
</evidence>
<accession>A0A5B7DDB4</accession>
<protein>
    <submittedName>
        <fullName evidence="1">Uncharacterized protein</fullName>
    </submittedName>
</protein>
<comment type="caution">
    <text evidence="1">The sequence shown here is derived from an EMBL/GenBank/DDBJ whole genome shotgun (WGS) entry which is preliminary data.</text>
</comment>
<sequence>MMKERVTDTWKKRKMRKRWGSPVGFVYSDVEDILEHLDALGEGGSWEEVLYNILEGHHVEI</sequence>
<reference evidence="1 2" key="1">
    <citation type="submission" date="2019-05" db="EMBL/GenBank/DDBJ databases">
        <title>Another draft genome of Portunus trituberculatus and its Hox gene families provides insights of decapod evolution.</title>
        <authorList>
            <person name="Jeong J.-H."/>
            <person name="Song I."/>
            <person name="Kim S."/>
            <person name="Choi T."/>
            <person name="Kim D."/>
            <person name="Ryu S."/>
            <person name="Kim W."/>
        </authorList>
    </citation>
    <scope>NUCLEOTIDE SEQUENCE [LARGE SCALE GENOMIC DNA]</scope>
    <source>
        <tissue evidence="1">Muscle</tissue>
    </source>
</reference>
<keyword evidence="2" id="KW-1185">Reference proteome</keyword>
<organism evidence="1 2">
    <name type="scientific">Portunus trituberculatus</name>
    <name type="common">Swimming crab</name>
    <name type="synonym">Neptunus trituberculatus</name>
    <dbReference type="NCBI Taxonomy" id="210409"/>
    <lineage>
        <taxon>Eukaryota</taxon>
        <taxon>Metazoa</taxon>
        <taxon>Ecdysozoa</taxon>
        <taxon>Arthropoda</taxon>
        <taxon>Crustacea</taxon>
        <taxon>Multicrustacea</taxon>
        <taxon>Malacostraca</taxon>
        <taxon>Eumalacostraca</taxon>
        <taxon>Eucarida</taxon>
        <taxon>Decapoda</taxon>
        <taxon>Pleocyemata</taxon>
        <taxon>Brachyura</taxon>
        <taxon>Eubrachyura</taxon>
        <taxon>Portunoidea</taxon>
        <taxon>Portunidae</taxon>
        <taxon>Portuninae</taxon>
        <taxon>Portunus</taxon>
    </lineage>
</organism>
<name>A0A5B7DDB4_PORTR</name>
<gene>
    <name evidence="1" type="ORF">E2C01_012165</name>
</gene>
<dbReference type="EMBL" id="VSRR010000754">
    <property type="protein sequence ID" value="MPC19254.1"/>
    <property type="molecule type" value="Genomic_DNA"/>
</dbReference>
<dbReference type="Proteomes" id="UP000324222">
    <property type="component" value="Unassembled WGS sequence"/>
</dbReference>
<dbReference type="AlphaFoldDB" id="A0A5B7DDB4"/>
<proteinExistence type="predicted"/>
<evidence type="ECO:0000313" key="2">
    <source>
        <dbReference type="Proteomes" id="UP000324222"/>
    </source>
</evidence>